<evidence type="ECO:0000313" key="2">
    <source>
        <dbReference type="EMBL" id="KAI9174626.1"/>
    </source>
</evidence>
<feature type="compositionally biased region" description="Low complexity" evidence="1">
    <location>
        <begin position="227"/>
        <end position="237"/>
    </location>
</feature>
<organism evidence="2 3">
    <name type="scientific">Acer negundo</name>
    <name type="common">Box elder</name>
    <dbReference type="NCBI Taxonomy" id="4023"/>
    <lineage>
        <taxon>Eukaryota</taxon>
        <taxon>Viridiplantae</taxon>
        <taxon>Streptophyta</taxon>
        <taxon>Embryophyta</taxon>
        <taxon>Tracheophyta</taxon>
        <taxon>Spermatophyta</taxon>
        <taxon>Magnoliopsida</taxon>
        <taxon>eudicotyledons</taxon>
        <taxon>Gunneridae</taxon>
        <taxon>Pentapetalae</taxon>
        <taxon>rosids</taxon>
        <taxon>malvids</taxon>
        <taxon>Sapindales</taxon>
        <taxon>Sapindaceae</taxon>
        <taxon>Hippocastanoideae</taxon>
        <taxon>Acereae</taxon>
        <taxon>Acer</taxon>
    </lineage>
</organism>
<dbReference type="Proteomes" id="UP001064489">
    <property type="component" value="Chromosome 8"/>
</dbReference>
<reference evidence="2" key="1">
    <citation type="journal article" date="2022" name="Plant J.">
        <title>Strategies of tolerance reflected in two North American maple genomes.</title>
        <authorList>
            <person name="McEvoy S.L."/>
            <person name="Sezen U.U."/>
            <person name="Trouern-Trend A."/>
            <person name="McMahon S.M."/>
            <person name="Schaberg P.G."/>
            <person name="Yang J."/>
            <person name="Wegrzyn J.L."/>
            <person name="Swenson N.G."/>
        </authorList>
    </citation>
    <scope>NUCLEOTIDE SEQUENCE</scope>
    <source>
        <strain evidence="2">91603</strain>
    </source>
</reference>
<feature type="compositionally biased region" description="Basic and acidic residues" evidence="1">
    <location>
        <begin position="211"/>
        <end position="226"/>
    </location>
</feature>
<name>A0AAD5IRK5_ACENE</name>
<feature type="region of interest" description="Disordered" evidence="1">
    <location>
        <begin position="159"/>
        <end position="266"/>
    </location>
</feature>
<accession>A0AAD5IRK5</accession>
<keyword evidence="3" id="KW-1185">Reference proteome</keyword>
<protein>
    <recommendedName>
        <fullName evidence="4">Reverse transcriptase zinc-binding domain-containing protein</fullName>
    </recommendedName>
</protein>
<proteinExistence type="predicted"/>
<gene>
    <name evidence="2" type="ORF">LWI28_020300</name>
</gene>
<dbReference type="EMBL" id="JAJSOW010000103">
    <property type="protein sequence ID" value="KAI9174626.1"/>
    <property type="molecule type" value="Genomic_DNA"/>
</dbReference>
<reference evidence="2" key="2">
    <citation type="submission" date="2023-02" db="EMBL/GenBank/DDBJ databases">
        <authorList>
            <person name="Swenson N.G."/>
            <person name="Wegrzyn J.L."/>
            <person name="Mcevoy S.L."/>
        </authorList>
    </citation>
    <scope>NUCLEOTIDE SEQUENCE</scope>
    <source>
        <strain evidence="2">91603</strain>
        <tissue evidence="2">Leaf</tissue>
    </source>
</reference>
<dbReference type="AlphaFoldDB" id="A0AAD5IRK5"/>
<evidence type="ECO:0000256" key="1">
    <source>
        <dbReference type="SAM" id="MobiDB-lite"/>
    </source>
</evidence>
<evidence type="ECO:0000313" key="3">
    <source>
        <dbReference type="Proteomes" id="UP001064489"/>
    </source>
</evidence>
<evidence type="ECO:0008006" key="4">
    <source>
        <dbReference type="Google" id="ProtNLM"/>
    </source>
</evidence>
<sequence length="329" mass="36857">MSNMFLHKISIEDRCPSCQVRGKSTFHALWECKKLRYVRDGWLPNRVDAKCVFFSFVDFILHLLPSLNVEEWCLFCTILWRVWFIRNVGLHGALRLEISDVKEWVQSFLAEFYLSNVGVAREVFPLRNCNIKCIGELTRVTKNQEDRKKIDLGGSTVAGTLSQKSKKPFRSTRGLSSCPTKTGHVPLGLVASRQREKKENKRKHSSSNRPPCDRASHQEREKKERGSSVSLVPLSSLRINHSARPLPSGDEAEKGVATSKADVSTRGTVSLDPSIGSATVVSIGLSKTVPSTALPLNDQRVAAVRCIEPYRDFSLPAQHFYGICAPIHL</sequence>
<comment type="caution">
    <text evidence="2">The sequence shown here is derived from an EMBL/GenBank/DDBJ whole genome shotgun (WGS) entry which is preliminary data.</text>
</comment>